<reference evidence="3 4" key="1">
    <citation type="submission" date="2016-10" db="EMBL/GenBank/DDBJ databases">
        <authorList>
            <person name="de Groot N.N."/>
        </authorList>
    </citation>
    <scope>NUCLEOTIDE SEQUENCE [LARGE SCALE GENOMIC DNA]</scope>
    <source>
        <strain evidence="3 4">DSM 20678</strain>
    </source>
</reference>
<dbReference type="Pfam" id="PF02080">
    <property type="entry name" value="TrkA_C"/>
    <property type="match status" value="1"/>
</dbReference>
<dbReference type="Gene3D" id="3.40.50.720">
    <property type="entry name" value="NAD(P)-binding Rossmann-like Domain"/>
    <property type="match status" value="1"/>
</dbReference>
<dbReference type="InterPro" id="IPR050721">
    <property type="entry name" value="Trk_Ktr_HKT_K-transport"/>
</dbReference>
<keyword evidence="4" id="KW-1185">Reference proteome</keyword>
<gene>
    <name evidence="3" type="ORF">SAMN05444406_10234</name>
</gene>
<dbReference type="PANTHER" id="PTHR43833">
    <property type="entry name" value="POTASSIUM CHANNEL PROTEIN 2-RELATED-RELATED"/>
    <property type="match status" value="1"/>
</dbReference>
<dbReference type="SUPFAM" id="SSF51735">
    <property type="entry name" value="NAD(P)-binding Rossmann-fold domains"/>
    <property type="match status" value="1"/>
</dbReference>
<dbReference type="PROSITE" id="PS51202">
    <property type="entry name" value="RCK_C"/>
    <property type="match status" value="1"/>
</dbReference>
<dbReference type="InterPro" id="IPR006037">
    <property type="entry name" value="RCK_C"/>
</dbReference>
<name>A0A1I5S8L6_9FIRM</name>
<dbReference type="SUPFAM" id="SSF116726">
    <property type="entry name" value="TrkA C-terminal domain-like"/>
    <property type="match status" value="1"/>
</dbReference>
<dbReference type="EMBL" id="FOXR01000002">
    <property type="protein sequence ID" value="SFP67043.1"/>
    <property type="molecule type" value="Genomic_DNA"/>
</dbReference>
<dbReference type="PANTHER" id="PTHR43833:SF7">
    <property type="entry name" value="KTR SYSTEM POTASSIUM UPTAKE PROTEIN C"/>
    <property type="match status" value="1"/>
</dbReference>
<dbReference type="Gene3D" id="3.30.70.1450">
    <property type="entry name" value="Regulator of K+ conductance, C-terminal domain"/>
    <property type="match status" value="1"/>
</dbReference>
<dbReference type="STRING" id="937334.SAMN05444406_10234"/>
<dbReference type="AlphaFoldDB" id="A0A1I5S8L6"/>
<evidence type="ECO:0000259" key="2">
    <source>
        <dbReference type="PROSITE" id="PS51202"/>
    </source>
</evidence>
<feature type="domain" description="RCK N-terminal" evidence="1">
    <location>
        <begin position="1"/>
        <end position="117"/>
    </location>
</feature>
<dbReference type="Proteomes" id="UP000198577">
    <property type="component" value="Unassembled WGS sequence"/>
</dbReference>
<dbReference type="InterPro" id="IPR036721">
    <property type="entry name" value="RCK_C_sf"/>
</dbReference>
<evidence type="ECO:0000313" key="4">
    <source>
        <dbReference type="Proteomes" id="UP000198577"/>
    </source>
</evidence>
<sequence length="218" mass="23904">MKQFAVIGIGRFGSSVARTLCALGYQVLAVDKDQERVQEISDCVTHAVQADATDEDALKALGLRNFDAVVVSIGTDIQASIMVTLLCKELGVKFVLAKAQNDLHAKVLYKIGVDKVIFPERDMGMKVAHHLASTNIIDYIELASDYSLVELTAIPEWVGKSLKQIDMRAAYGLNVVAIKRGNDVLVSPKGEDIIKEGDILVVIGRNDHIKRLEEKTQE</sequence>
<organism evidence="3 4">
    <name type="scientific">Caldicoprobacter faecalis</name>
    <dbReference type="NCBI Taxonomy" id="937334"/>
    <lineage>
        <taxon>Bacteria</taxon>
        <taxon>Bacillati</taxon>
        <taxon>Bacillota</taxon>
        <taxon>Clostridia</taxon>
        <taxon>Caldicoprobacterales</taxon>
        <taxon>Caldicoprobacteraceae</taxon>
        <taxon>Caldicoprobacter</taxon>
    </lineage>
</organism>
<dbReference type="GO" id="GO:0006813">
    <property type="term" value="P:potassium ion transport"/>
    <property type="evidence" value="ECO:0007669"/>
    <property type="project" value="InterPro"/>
</dbReference>
<evidence type="ECO:0000259" key="1">
    <source>
        <dbReference type="PROSITE" id="PS51201"/>
    </source>
</evidence>
<dbReference type="Pfam" id="PF02254">
    <property type="entry name" value="TrkA_N"/>
    <property type="match status" value="1"/>
</dbReference>
<proteinExistence type="predicted"/>
<feature type="domain" description="RCK C-terminal" evidence="2">
    <location>
        <begin position="134"/>
        <end position="218"/>
    </location>
</feature>
<dbReference type="PROSITE" id="PS51201">
    <property type="entry name" value="RCK_N"/>
    <property type="match status" value="1"/>
</dbReference>
<evidence type="ECO:0000313" key="3">
    <source>
        <dbReference type="EMBL" id="SFP67043.1"/>
    </source>
</evidence>
<accession>A0A1I5S8L6</accession>
<dbReference type="InterPro" id="IPR003148">
    <property type="entry name" value="RCK_N"/>
</dbReference>
<dbReference type="GO" id="GO:0008324">
    <property type="term" value="F:monoatomic cation transmembrane transporter activity"/>
    <property type="evidence" value="ECO:0007669"/>
    <property type="project" value="InterPro"/>
</dbReference>
<protein>
    <submittedName>
        <fullName evidence="3">Trk system potassium uptake protein TrkA</fullName>
    </submittedName>
</protein>
<dbReference type="InterPro" id="IPR036291">
    <property type="entry name" value="NAD(P)-bd_dom_sf"/>
</dbReference>
<dbReference type="RefSeq" id="WP_394328168.1">
    <property type="nucleotide sequence ID" value="NZ_FOXR01000002.1"/>
</dbReference>